<dbReference type="AlphaFoldDB" id="A0A5K7ZBQ4"/>
<dbReference type="RefSeq" id="WP_155306847.1">
    <property type="nucleotide sequence ID" value="NZ_AP021875.1"/>
</dbReference>
<organism evidence="1 2">
    <name type="scientific">Desulfosarcina widdelii</name>
    <dbReference type="NCBI Taxonomy" id="947919"/>
    <lineage>
        <taxon>Bacteria</taxon>
        <taxon>Pseudomonadati</taxon>
        <taxon>Thermodesulfobacteriota</taxon>
        <taxon>Desulfobacteria</taxon>
        <taxon>Desulfobacterales</taxon>
        <taxon>Desulfosarcinaceae</taxon>
        <taxon>Desulfosarcina</taxon>
    </lineage>
</organism>
<reference evidence="1 2" key="1">
    <citation type="submission" date="2019-11" db="EMBL/GenBank/DDBJ databases">
        <title>Comparative genomics of hydrocarbon-degrading Desulfosarcina strains.</title>
        <authorList>
            <person name="Watanabe M."/>
            <person name="Kojima H."/>
            <person name="Fukui M."/>
        </authorList>
    </citation>
    <scope>NUCLEOTIDE SEQUENCE [LARGE SCALE GENOMIC DNA]</scope>
    <source>
        <strain evidence="1 2">PP31</strain>
    </source>
</reference>
<accession>A0A5K7ZBQ4</accession>
<keyword evidence="2" id="KW-1185">Reference proteome</keyword>
<gene>
    <name evidence="1" type="ORF">DSCW_56020</name>
</gene>
<evidence type="ECO:0000313" key="1">
    <source>
        <dbReference type="EMBL" id="BBO78185.1"/>
    </source>
</evidence>
<evidence type="ECO:0000313" key="2">
    <source>
        <dbReference type="Proteomes" id="UP000427769"/>
    </source>
</evidence>
<name>A0A5K7ZBQ4_9BACT</name>
<dbReference type="KEGG" id="dwd:DSCW_56020"/>
<protein>
    <submittedName>
        <fullName evidence="1">Uncharacterized protein</fullName>
    </submittedName>
</protein>
<sequence length="73" mass="7847">MKPVVTLQLEEDTVRFTPDGSIAVVDAIGALSQSPRPEMIWNALRRDHPEAASLCADFKFSGDQAASVADSES</sequence>
<dbReference type="OrthoDB" id="9965800at2"/>
<proteinExistence type="predicted"/>
<dbReference type="Proteomes" id="UP000427769">
    <property type="component" value="Chromosome"/>
</dbReference>
<dbReference type="EMBL" id="AP021875">
    <property type="protein sequence ID" value="BBO78185.1"/>
    <property type="molecule type" value="Genomic_DNA"/>
</dbReference>